<dbReference type="Proteomes" id="UP000007703">
    <property type="component" value="Unassembled WGS sequence"/>
</dbReference>
<dbReference type="AlphaFoldDB" id="C4Y1F4"/>
<sequence>MPTGGLSGHRVTLAKTSSKRRSKSPSSGSAKSTRAKRTTNVPFFPSAVQHKRSAASAMSMAPFSGTRSSLPRIYGRLWVLLKKPSSWRNGAPKSARTTSAWYILGPINLWSGSATAKSPNARVKWLTSLSSSVSAASFWMYSSGSSSARSRRIAASWSNSTTARCADSENTLPWVQMVPAGGWAKRRSRPINVHLSAMRSAATPCTCRSSSRAYVSQWPGAKPKSTTLCTDGRKRLKWRSKAAMVEWAV</sequence>
<gene>
    <name evidence="2" type="ORF">CLUG_02036</name>
</gene>
<protein>
    <submittedName>
        <fullName evidence="2">Uncharacterized protein</fullName>
    </submittedName>
</protein>
<dbReference type="EMBL" id="CH408077">
    <property type="protein sequence ID" value="EEQ37913.1"/>
    <property type="molecule type" value="Genomic_DNA"/>
</dbReference>
<dbReference type="InParanoid" id="C4Y1F4"/>
<name>C4Y1F4_CLAL4</name>
<feature type="region of interest" description="Disordered" evidence="1">
    <location>
        <begin position="1"/>
        <end position="40"/>
    </location>
</feature>
<evidence type="ECO:0000256" key="1">
    <source>
        <dbReference type="SAM" id="MobiDB-lite"/>
    </source>
</evidence>
<accession>C4Y1F4</accession>
<evidence type="ECO:0000313" key="2">
    <source>
        <dbReference type="EMBL" id="EEQ37913.1"/>
    </source>
</evidence>
<reference evidence="2 3" key="1">
    <citation type="journal article" date="2009" name="Nature">
        <title>Evolution of pathogenicity and sexual reproduction in eight Candida genomes.</title>
        <authorList>
            <person name="Butler G."/>
            <person name="Rasmussen M.D."/>
            <person name="Lin M.F."/>
            <person name="Santos M.A."/>
            <person name="Sakthikumar S."/>
            <person name="Munro C.A."/>
            <person name="Rheinbay E."/>
            <person name="Grabherr M."/>
            <person name="Forche A."/>
            <person name="Reedy J.L."/>
            <person name="Agrafioti I."/>
            <person name="Arnaud M.B."/>
            <person name="Bates S."/>
            <person name="Brown A.J."/>
            <person name="Brunke S."/>
            <person name="Costanzo M.C."/>
            <person name="Fitzpatrick D.A."/>
            <person name="de Groot P.W."/>
            <person name="Harris D."/>
            <person name="Hoyer L.L."/>
            <person name="Hube B."/>
            <person name="Klis F.M."/>
            <person name="Kodira C."/>
            <person name="Lennard N."/>
            <person name="Logue M.E."/>
            <person name="Martin R."/>
            <person name="Neiman A.M."/>
            <person name="Nikolaou E."/>
            <person name="Quail M.A."/>
            <person name="Quinn J."/>
            <person name="Santos M.C."/>
            <person name="Schmitzberger F.F."/>
            <person name="Sherlock G."/>
            <person name="Shah P."/>
            <person name="Silverstein K.A."/>
            <person name="Skrzypek M.S."/>
            <person name="Soll D."/>
            <person name="Staggs R."/>
            <person name="Stansfield I."/>
            <person name="Stumpf M.P."/>
            <person name="Sudbery P.E."/>
            <person name="Srikantha T."/>
            <person name="Zeng Q."/>
            <person name="Berman J."/>
            <person name="Berriman M."/>
            <person name="Heitman J."/>
            <person name="Gow N.A."/>
            <person name="Lorenz M.C."/>
            <person name="Birren B.W."/>
            <person name="Kellis M."/>
            <person name="Cuomo C.A."/>
        </authorList>
    </citation>
    <scope>NUCLEOTIDE SEQUENCE [LARGE SCALE GENOMIC DNA]</scope>
    <source>
        <strain evidence="2 3">ATCC 42720</strain>
    </source>
</reference>
<evidence type="ECO:0000313" key="3">
    <source>
        <dbReference type="Proteomes" id="UP000007703"/>
    </source>
</evidence>
<organism evidence="2 3">
    <name type="scientific">Clavispora lusitaniae (strain ATCC 42720)</name>
    <name type="common">Yeast</name>
    <name type="synonym">Candida lusitaniae</name>
    <dbReference type="NCBI Taxonomy" id="306902"/>
    <lineage>
        <taxon>Eukaryota</taxon>
        <taxon>Fungi</taxon>
        <taxon>Dikarya</taxon>
        <taxon>Ascomycota</taxon>
        <taxon>Saccharomycotina</taxon>
        <taxon>Pichiomycetes</taxon>
        <taxon>Metschnikowiaceae</taxon>
        <taxon>Clavispora</taxon>
    </lineage>
</organism>
<dbReference type="KEGG" id="clu:CLUG_02036"/>
<dbReference type="HOGENOM" id="CLU_1115646_0_0_1"/>
<proteinExistence type="predicted"/>
<dbReference type="VEuPathDB" id="FungiDB:CLUG_02036"/>